<feature type="domain" description="Ketoreductase" evidence="3">
    <location>
        <begin position="6"/>
        <end position="182"/>
    </location>
</feature>
<evidence type="ECO:0000256" key="2">
    <source>
        <dbReference type="ARBA" id="ARBA00023002"/>
    </source>
</evidence>
<dbReference type="Gene3D" id="3.40.50.720">
    <property type="entry name" value="NAD(P)-binding Rossmann-like Domain"/>
    <property type="match status" value="1"/>
</dbReference>
<dbReference type="InterPro" id="IPR057326">
    <property type="entry name" value="KR_dom"/>
</dbReference>
<organism evidence="4 5">
    <name type="scientific">Dyella tabacisoli</name>
    <dbReference type="NCBI Taxonomy" id="2282381"/>
    <lineage>
        <taxon>Bacteria</taxon>
        <taxon>Pseudomonadati</taxon>
        <taxon>Pseudomonadota</taxon>
        <taxon>Gammaproteobacteria</taxon>
        <taxon>Lysobacterales</taxon>
        <taxon>Rhodanobacteraceae</taxon>
        <taxon>Dyella</taxon>
    </lineage>
</organism>
<dbReference type="PROSITE" id="PS00061">
    <property type="entry name" value="ADH_SHORT"/>
    <property type="match status" value="1"/>
</dbReference>
<evidence type="ECO:0000256" key="1">
    <source>
        <dbReference type="ARBA" id="ARBA00006484"/>
    </source>
</evidence>
<evidence type="ECO:0000259" key="3">
    <source>
        <dbReference type="SMART" id="SM00822"/>
    </source>
</evidence>
<comment type="similarity">
    <text evidence="1">Belongs to the short-chain dehydrogenases/reductases (SDR) family.</text>
</comment>
<dbReference type="PANTHER" id="PTHR44169:SF6">
    <property type="entry name" value="NADPH-DEPENDENT 1-ACYLDIHYDROXYACETONE PHOSPHATE REDUCTASE"/>
    <property type="match status" value="1"/>
</dbReference>
<dbReference type="SMART" id="SM00822">
    <property type="entry name" value="PKS_KR"/>
    <property type="match status" value="1"/>
</dbReference>
<dbReference type="EMBL" id="QQAH01000001">
    <property type="protein sequence ID" value="RDD83557.1"/>
    <property type="molecule type" value="Genomic_DNA"/>
</dbReference>
<sequence>MKLTGNTIFITGGGSGIGRGLAEALHKLGNKVIIAGRRRSHLNAVIAANPGMEAVELDITDPISIDRVAAKLIVDHPELNVLINNAGIMQPDAVAGKIDDALLTSTVSTNLLGPIRTTSALIEHLKGKDNAVVAYTSSVLAFVPLAVTGIYSSTKAALHSYILSQRFMLRHTGVRVIEIAPPWVRTELMNSQEAEQAMPLDLFIAEAMAILGTDADEIVVEAAKMFRANVGPSEHGFVNGFNEQALAIFGGA</sequence>
<dbReference type="Proteomes" id="UP000253782">
    <property type="component" value="Unassembled WGS sequence"/>
</dbReference>
<dbReference type="InterPro" id="IPR036291">
    <property type="entry name" value="NAD(P)-bd_dom_sf"/>
</dbReference>
<evidence type="ECO:0000313" key="4">
    <source>
        <dbReference type="EMBL" id="RDD83557.1"/>
    </source>
</evidence>
<dbReference type="GO" id="GO:0016491">
    <property type="term" value="F:oxidoreductase activity"/>
    <property type="evidence" value="ECO:0007669"/>
    <property type="project" value="UniProtKB-KW"/>
</dbReference>
<gene>
    <name evidence="4" type="ORF">DVJ77_02990</name>
</gene>
<dbReference type="Pfam" id="PF00106">
    <property type="entry name" value="adh_short"/>
    <property type="match status" value="1"/>
</dbReference>
<protein>
    <submittedName>
        <fullName evidence="4">SDR family NAD(P)-dependent oxidoreductase</fullName>
    </submittedName>
</protein>
<reference evidence="4 5" key="1">
    <citation type="submission" date="2018-07" db="EMBL/GenBank/DDBJ databases">
        <title>Dyella tabacisoli L4-6T, whole genome shotgun sequence.</title>
        <authorList>
            <person name="Zhou X.-K."/>
            <person name="Li W.-J."/>
            <person name="Duan Y.-Q."/>
        </authorList>
    </citation>
    <scope>NUCLEOTIDE SEQUENCE [LARGE SCALE GENOMIC DNA]</scope>
    <source>
        <strain evidence="4 5">L4-6</strain>
    </source>
</reference>
<dbReference type="PANTHER" id="PTHR44169">
    <property type="entry name" value="NADPH-DEPENDENT 1-ACYLDIHYDROXYACETONE PHOSPHATE REDUCTASE"/>
    <property type="match status" value="1"/>
</dbReference>
<comment type="caution">
    <text evidence="4">The sequence shown here is derived from an EMBL/GenBank/DDBJ whole genome shotgun (WGS) entry which is preliminary data.</text>
</comment>
<dbReference type="RefSeq" id="WP_114843950.1">
    <property type="nucleotide sequence ID" value="NZ_JBHSPE010000001.1"/>
</dbReference>
<dbReference type="PRINTS" id="PR00081">
    <property type="entry name" value="GDHRDH"/>
</dbReference>
<evidence type="ECO:0000313" key="5">
    <source>
        <dbReference type="Proteomes" id="UP000253782"/>
    </source>
</evidence>
<keyword evidence="2" id="KW-0560">Oxidoreductase</keyword>
<dbReference type="AlphaFoldDB" id="A0A369USV3"/>
<keyword evidence="5" id="KW-1185">Reference proteome</keyword>
<name>A0A369USV3_9GAMM</name>
<dbReference type="OrthoDB" id="9810734at2"/>
<dbReference type="SUPFAM" id="SSF51735">
    <property type="entry name" value="NAD(P)-binding Rossmann-fold domains"/>
    <property type="match status" value="1"/>
</dbReference>
<dbReference type="InterPro" id="IPR020904">
    <property type="entry name" value="Sc_DH/Rdtase_CS"/>
</dbReference>
<dbReference type="InterPro" id="IPR002347">
    <property type="entry name" value="SDR_fam"/>
</dbReference>
<accession>A0A369USV3</accession>
<proteinExistence type="inferred from homology"/>